<dbReference type="InterPro" id="IPR017972">
    <property type="entry name" value="Cyt_P450_CS"/>
</dbReference>
<dbReference type="PANTHER" id="PTHR46696:SF1">
    <property type="entry name" value="CYTOCHROME P450 YJIB-RELATED"/>
    <property type="match status" value="1"/>
</dbReference>
<keyword evidence="2" id="KW-0503">Monooxygenase</keyword>
<evidence type="ECO:0000313" key="4">
    <source>
        <dbReference type="EMBL" id="MEJ8281946.1"/>
    </source>
</evidence>
<evidence type="ECO:0000313" key="5">
    <source>
        <dbReference type="Proteomes" id="UP001364211"/>
    </source>
</evidence>
<comment type="similarity">
    <text evidence="1 2">Belongs to the cytochrome P450 family.</text>
</comment>
<dbReference type="CDD" id="cd11029">
    <property type="entry name" value="CYP107-like"/>
    <property type="match status" value="1"/>
</dbReference>
<dbReference type="InterPro" id="IPR002397">
    <property type="entry name" value="Cyt_P450_B"/>
</dbReference>
<dbReference type="InterPro" id="IPR001128">
    <property type="entry name" value="Cyt_P450"/>
</dbReference>
<proteinExistence type="inferred from homology"/>
<keyword evidence="2" id="KW-0349">Heme</keyword>
<dbReference type="Proteomes" id="UP001364211">
    <property type="component" value="Unassembled WGS sequence"/>
</dbReference>
<keyword evidence="2" id="KW-0560">Oxidoreductase</keyword>
<dbReference type="EMBL" id="JBBJUP010000025">
    <property type="protein sequence ID" value="MEJ8281946.1"/>
    <property type="molecule type" value="Genomic_DNA"/>
</dbReference>
<dbReference type="InterPro" id="IPR036396">
    <property type="entry name" value="Cyt_P450_sf"/>
</dbReference>
<evidence type="ECO:0000256" key="2">
    <source>
        <dbReference type="RuleBase" id="RU000461"/>
    </source>
</evidence>
<evidence type="ECO:0000256" key="1">
    <source>
        <dbReference type="ARBA" id="ARBA00010617"/>
    </source>
</evidence>
<dbReference type="PANTHER" id="PTHR46696">
    <property type="entry name" value="P450, PUTATIVE (EUROFUNG)-RELATED"/>
    <property type="match status" value="1"/>
</dbReference>
<dbReference type="SUPFAM" id="SSF48264">
    <property type="entry name" value="Cytochrome P450"/>
    <property type="match status" value="1"/>
</dbReference>
<organism evidence="4 5">
    <name type="scientific">Pseudonocardia spirodelae</name>
    <dbReference type="NCBI Taxonomy" id="3133431"/>
    <lineage>
        <taxon>Bacteria</taxon>
        <taxon>Bacillati</taxon>
        <taxon>Actinomycetota</taxon>
        <taxon>Actinomycetes</taxon>
        <taxon>Pseudonocardiales</taxon>
        <taxon>Pseudonocardiaceae</taxon>
        <taxon>Pseudonocardia</taxon>
    </lineage>
</organism>
<accession>A0ABU8TEJ0</accession>
<dbReference type="RefSeq" id="WP_340294876.1">
    <property type="nucleotide sequence ID" value="NZ_JBBJUP010000025.1"/>
</dbReference>
<dbReference type="Gene3D" id="1.10.630.10">
    <property type="entry name" value="Cytochrome P450"/>
    <property type="match status" value="1"/>
</dbReference>
<dbReference type="PRINTS" id="PR00359">
    <property type="entry name" value="BP450"/>
</dbReference>
<dbReference type="Pfam" id="PF00067">
    <property type="entry name" value="p450"/>
    <property type="match status" value="1"/>
</dbReference>
<gene>
    <name evidence="4" type="ORF">WJX68_23645</name>
</gene>
<comment type="caution">
    <text evidence="4">The sequence shown here is derived from an EMBL/GenBank/DDBJ whole genome shotgun (WGS) entry which is preliminary data.</text>
</comment>
<keyword evidence="5" id="KW-1185">Reference proteome</keyword>
<reference evidence="4 5" key="1">
    <citation type="submission" date="2024-03" db="EMBL/GenBank/DDBJ databases">
        <title>Draft genome sequence of Pseudonocardia sp. DW16-2.</title>
        <authorList>
            <person name="Duangmal K."/>
        </authorList>
    </citation>
    <scope>NUCLEOTIDE SEQUENCE [LARGE SCALE GENOMIC DNA]</scope>
    <source>
        <strain evidence="4 5">DW16-2</strain>
    </source>
</reference>
<keyword evidence="2" id="KW-0408">Iron</keyword>
<sequence length="431" mass="46074">MSQDTTAAPPPADADPVAAFSALREAVPVAEIPLEVPGRATQQGMLVTRHADVRAVLTDGRLRHDAASVPEARNFLTEVQTGLIGLPEDLALLRRPLLSRDGADHARLRRLVSRAFTVRRVNALRPRVEEIVAGLLDDIAAAGADGSPVDLVEALAYPVPITVICELVGVPEADRRRWREFARLLIHPDTGRMPAVARDVVAHVHEMIAARRAQPTGDLLSGLVEAHEEDGDRLSEQEILDLTVNLTVAGFETTAHVLAKGTLALLTRPGQLAALRAEPQLWPTAVHELVRTCGPVPTGVPRYAAGPMEIGGTAVPAGTAVLPGLLTANTDPRVLPDRPDELDVRRDPGRGEGHLGFGHGPHYCLGAALARQEVEVVLSALLTRFDALRLAGPADGPSVLGFERLPALRVRVDRPDPQARPAGAQDEERDS</sequence>
<evidence type="ECO:0000256" key="3">
    <source>
        <dbReference type="SAM" id="MobiDB-lite"/>
    </source>
</evidence>
<dbReference type="PROSITE" id="PS00086">
    <property type="entry name" value="CYTOCHROME_P450"/>
    <property type="match status" value="1"/>
</dbReference>
<name>A0ABU8TEJ0_9PSEU</name>
<feature type="region of interest" description="Disordered" evidence="3">
    <location>
        <begin position="410"/>
        <end position="431"/>
    </location>
</feature>
<protein>
    <submittedName>
        <fullName evidence="4">Cytochrome P450</fullName>
    </submittedName>
</protein>
<keyword evidence="2" id="KW-0479">Metal-binding</keyword>